<name>A0A674MRJ9_TAKRU</name>
<keyword evidence="1" id="KW-0472">Membrane</keyword>
<sequence length="332" mass="38133">QVLFPFRIFGFSLHRGTRQGCPLSPLLFALAVEPLAIWLRSENGFEGITRHGQLHKISFYADDLLLYMSNPTSSLPVTLDIFEKFGKYSGYKLNFGKSDYIPINSAADLLPQGFLPFRKASDGFKYLGILVTRSFSELFAKNYIPLIERCKSDLARWSSLPLSLIGRANLIKMSILPQFLYLFQHIPVFIRKSFFSKLDQLISSFLWCNKRARIGRSALRLPKPLGGLALPDFRYYYWACNINNPNPPPPPTPSPLILFNLFNHLLLNSLVCGSPSFSPLSFCYLFFYIWVCICASVYVGTHIHIFLFIFFYFFLLLEICYTAIPMFLIPYL</sequence>
<dbReference type="AlphaFoldDB" id="A0A674MRJ9"/>
<feature type="domain" description="Reverse transcriptase" evidence="2">
    <location>
        <begin position="1"/>
        <end position="131"/>
    </location>
</feature>
<dbReference type="InterPro" id="IPR043502">
    <property type="entry name" value="DNA/RNA_pol_sf"/>
</dbReference>
<evidence type="ECO:0000259" key="2">
    <source>
        <dbReference type="PROSITE" id="PS50878"/>
    </source>
</evidence>
<reference evidence="3 4" key="1">
    <citation type="journal article" date="2011" name="Genome Biol. Evol.">
        <title>Integration of the genetic map and genome assembly of fugu facilitates insights into distinct features of genome evolution in teleosts and mammals.</title>
        <authorList>
            <person name="Kai W."/>
            <person name="Kikuchi K."/>
            <person name="Tohari S."/>
            <person name="Chew A.K."/>
            <person name="Tay A."/>
            <person name="Fujiwara A."/>
            <person name="Hosoya S."/>
            <person name="Suetake H."/>
            <person name="Naruse K."/>
            <person name="Brenner S."/>
            <person name="Suzuki Y."/>
            <person name="Venkatesh B."/>
        </authorList>
    </citation>
    <scope>NUCLEOTIDE SEQUENCE [LARGE SCALE GENOMIC DNA]</scope>
</reference>
<dbReference type="PANTHER" id="PTHR31635:SF196">
    <property type="entry name" value="REVERSE TRANSCRIPTASE DOMAIN-CONTAINING PROTEIN-RELATED"/>
    <property type="match status" value="1"/>
</dbReference>
<keyword evidence="1" id="KW-1133">Transmembrane helix</keyword>
<protein>
    <recommendedName>
        <fullName evidence="2">Reverse transcriptase domain-containing protein</fullName>
    </recommendedName>
</protein>
<accession>A0A674MRJ9</accession>
<dbReference type="SUPFAM" id="SSF56672">
    <property type="entry name" value="DNA/RNA polymerases"/>
    <property type="match status" value="1"/>
</dbReference>
<evidence type="ECO:0000313" key="4">
    <source>
        <dbReference type="Proteomes" id="UP000005226"/>
    </source>
</evidence>
<evidence type="ECO:0000256" key="1">
    <source>
        <dbReference type="SAM" id="Phobius"/>
    </source>
</evidence>
<dbReference type="InParanoid" id="A0A674MRJ9"/>
<dbReference type="PANTHER" id="PTHR31635">
    <property type="entry name" value="REVERSE TRANSCRIPTASE DOMAIN-CONTAINING PROTEIN-RELATED"/>
    <property type="match status" value="1"/>
</dbReference>
<dbReference type="OMA" id="GTHIHIF"/>
<dbReference type="InterPro" id="IPR000477">
    <property type="entry name" value="RT_dom"/>
</dbReference>
<feature type="transmembrane region" description="Helical" evidence="1">
    <location>
        <begin position="277"/>
        <end position="299"/>
    </location>
</feature>
<evidence type="ECO:0000313" key="3">
    <source>
        <dbReference type="Ensembl" id="ENSTRUP00000063639.1"/>
    </source>
</evidence>
<keyword evidence="1" id="KW-0812">Transmembrane</keyword>
<feature type="transmembrane region" description="Helical" evidence="1">
    <location>
        <begin position="306"/>
        <end position="329"/>
    </location>
</feature>
<reference evidence="3" key="2">
    <citation type="submission" date="2025-08" db="UniProtKB">
        <authorList>
            <consortium name="Ensembl"/>
        </authorList>
    </citation>
    <scope>IDENTIFICATION</scope>
</reference>
<keyword evidence="4" id="KW-1185">Reference proteome</keyword>
<dbReference type="Ensembl" id="ENSTRUT00000087039.1">
    <property type="protein sequence ID" value="ENSTRUP00000063639.1"/>
    <property type="gene ID" value="ENSTRUG00000026627.1"/>
</dbReference>
<reference evidence="3" key="3">
    <citation type="submission" date="2025-09" db="UniProtKB">
        <authorList>
            <consortium name="Ensembl"/>
        </authorList>
    </citation>
    <scope>IDENTIFICATION</scope>
</reference>
<proteinExistence type="predicted"/>
<organism evidence="3 4">
    <name type="scientific">Takifugu rubripes</name>
    <name type="common">Japanese pufferfish</name>
    <name type="synonym">Fugu rubripes</name>
    <dbReference type="NCBI Taxonomy" id="31033"/>
    <lineage>
        <taxon>Eukaryota</taxon>
        <taxon>Metazoa</taxon>
        <taxon>Chordata</taxon>
        <taxon>Craniata</taxon>
        <taxon>Vertebrata</taxon>
        <taxon>Euteleostomi</taxon>
        <taxon>Actinopterygii</taxon>
        <taxon>Neopterygii</taxon>
        <taxon>Teleostei</taxon>
        <taxon>Neoteleostei</taxon>
        <taxon>Acanthomorphata</taxon>
        <taxon>Eupercaria</taxon>
        <taxon>Tetraodontiformes</taxon>
        <taxon>Tetradontoidea</taxon>
        <taxon>Tetraodontidae</taxon>
        <taxon>Takifugu</taxon>
    </lineage>
</organism>
<dbReference type="PROSITE" id="PS50878">
    <property type="entry name" value="RT_POL"/>
    <property type="match status" value="1"/>
</dbReference>
<dbReference type="Pfam" id="PF00078">
    <property type="entry name" value="RVT_1"/>
    <property type="match status" value="1"/>
</dbReference>
<dbReference type="Proteomes" id="UP000005226">
    <property type="component" value="Chromosome 1"/>
</dbReference>
<dbReference type="GeneTree" id="ENSGT00940000165023"/>